<dbReference type="InterPro" id="IPR036052">
    <property type="entry name" value="TrpB-like_PALP_sf"/>
</dbReference>
<sequence length="314" mass="34742">MNKDWKRPDFPSRCTFTLEHSTICDSPHRHIRILKRNKIANNALELIGNTPLIRLDRIAKHEGIECELLGKCEFLNIGGSVKDRIGRRMIEEAELSGKLKPGDTIIEPTSGNTGIGLALTATVKGYKCIIVMPDKMSNEKEAYLRCLGAEIVRTPASANFDDPDSVFLVSESIKNTIGSTAHILNQYTNPYNPIAHFDETAEEILRDCTQDNGQIKLDMLVMGVGTGGTITGLSRKIKMKLPNCLIVGVDPVGSILANPECKKTTPYEIEGIGYEFSPTVLDTKGIDKWCKTSDYESFEMARRLIHEEGLPSGM</sequence>
<dbReference type="FunFam" id="3.40.50.1100:FF:000003">
    <property type="entry name" value="Cystathionine beta-synthase"/>
    <property type="match status" value="1"/>
</dbReference>
<evidence type="ECO:0000256" key="3">
    <source>
        <dbReference type="ARBA" id="ARBA00007103"/>
    </source>
</evidence>
<name>A0AAE1Z466_SCHME</name>
<evidence type="ECO:0000256" key="1">
    <source>
        <dbReference type="ARBA" id="ARBA00001933"/>
    </source>
</evidence>
<organism evidence="8 9">
    <name type="scientific">Schistosoma mekongi</name>
    <name type="common">Parasitic worm</name>
    <dbReference type="NCBI Taxonomy" id="38744"/>
    <lineage>
        <taxon>Eukaryota</taxon>
        <taxon>Metazoa</taxon>
        <taxon>Spiralia</taxon>
        <taxon>Lophotrochozoa</taxon>
        <taxon>Platyhelminthes</taxon>
        <taxon>Trematoda</taxon>
        <taxon>Digenea</taxon>
        <taxon>Strigeidida</taxon>
        <taxon>Schistosomatoidea</taxon>
        <taxon>Schistosomatidae</taxon>
        <taxon>Schistosoma</taxon>
    </lineage>
</organism>
<dbReference type="CDD" id="cd01561">
    <property type="entry name" value="CBS_like"/>
    <property type="match status" value="1"/>
</dbReference>
<dbReference type="Gene3D" id="3.40.50.1100">
    <property type="match status" value="2"/>
</dbReference>
<keyword evidence="9" id="KW-1185">Reference proteome</keyword>
<gene>
    <name evidence="8" type="ORF">MN116_009078</name>
</gene>
<dbReference type="EMBL" id="JALJAT010000849">
    <property type="protein sequence ID" value="KAK4467236.1"/>
    <property type="molecule type" value="Genomic_DNA"/>
</dbReference>
<evidence type="ECO:0000256" key="2">
    <source>
        <dbReference type="ARBA" id="ARBA00005003"/>
    </source>
</evidence>
<comment type="similarity">
    <text evidence="3">Belongs to the cysteine synthase/cystathionine beta-synthase family.</text>
</comment>
<dbReference type="GO" id="GO:0009069">
    <property type="term" value="P:serine family amino acid metabolic process"/>
    <property type="evidence" value="ECO:0007669"/>
    <property type="project" value="UniProtKB-ARBA"/>
</dbReference>
<dbReference type="PANTHER" id="PTHR10314">
    <property type="entry name" value="CYSTATHIONINE BETA-SYNTHASE"/>
    <property type="match status" value="1"/>
</dbReference>
<keyword evidence="5" id="KW-0663">Pyridoxal phosphate</keyword>
<dbReference type="InterPro" id="IPR050214">
    <property type="entry name" value="Cys_Synth/Cystath_Beta-Synth"/>
</dbReference>
<proteinExistence type="inferred from homology"/>
<dbReference type="GO" id="GO:0044272">
    <property type="term" value="P:sulfur compound biosynthetic process"/>
    <property type="evidence" value="ECO:0007669"/>
    <property type="project" value="UniProtKB-ARBA"/>
</dbReference>
<comment type="caution">
    <text evidence="8">The sequence shown here is derived from an EMBL/GenBank/DDBJ whole genome shotgun (WGS) entry which is preliminary data.</text>
</comment>
<accession>A0AAE1Z466</accession>
<dbReference type="Pfam" id="PF00291">
    <property type="entry name" value="PALP"/>
    <property type="match status" value="1"/>
</dbReference>
<evidence type="ECO:0000313" key="8">
    <source>
        <dbReference type="EMBL" id="KAK4467236.1"/>
    </source>
</evidence>
<comment type="cofactor">
    <cofactor evidence="1">
        <name>pyridoxal 5'-phosphate</name>
        <dbReference type="ChEBI" id="CHEBI:597326"/>
    </cofactor>
</comment>
<comment type="catalytic activity">
    <reaction evidence="6">
        <text>L-homocysteine + L-serine = L,L-cystathionine + H2O</text>
        <dbReference type="Rhea" id="RHEA:10112"/>
        <dbReference type="ChEBI" id="CHEBI:15377"/>
        <dbReference type="ChEBI" id="CHEBI:33384"/>
        <dbReference type="ChEBI" id="CHEBI:58161"/>
        <dbReference type="ChEBI" id="CHEBI:58199"/>
        <dbReference type="EC" id="4.2.1.22"/>
    </reaction>
</comment>
<evidence type="ECO:0000256" key="4">
    <source>
        <dbReference type="ARBA" id="ARBA00012041"/>
    </source>
</evidence>
<dbReference type="GO" id="GO:0006534">
    <property type="term" value="P:cysteine metabolic process"/>
    <property type="evidence" value="ECO:0007669"/>
    <property type="project" value="UniProtKB-ARBA"/>
</dbReference>
<dbReference type="EC" id="4.2.1.22" evidence="4"/>
<dbReference type="FunFam" id="3.40.50.1100:FF:000118">
    <property type="entry name" value="Related to CYS4-cystathionine beta-synthase"/>
    <property type="match status" value="1"/>
</dbReference>
<evidence type="ECO:0000313" key="9">
    <source>
        <dbReference type="Proteomes" id="UP001292079"/>
    </source>
</evidence>
<protein>
    <recommendedName>
        <fullName evidence="4">cystathionine beta-synthase</fullName>
        <ecNumber evidence="4">4.2.1.22</ecNumber>
    </recommendedName>
</protein>
<feature type="domain" description="Tryptophan synthase beta chain-like PALP" evidence="7">
    <location>
        <begin position="45"/>
        <end position="311"/>
    </location>
</feature>
<evidence type="ECO:0000256" key="5">
    <source>
        <dbReference type="ARBA" id="ARBA00022898"/>
    </source>
</evidence>
<dbReference type="GO" id="GO:0004122">
    <property type="term" value="F:cystathionine beta-synthase activity"/>
    <property type="evidence" value="ECO:0007669"/>
    <property type="project" value="UniProtKB-EC"/>
</dbReference>
<comment type="pathway">
    <text evidence="2">Amino-acid biosynthesis; L-cysteine biosynthesis; L-cysteine from L-homocysteine and L-serine: step 1/2.</text>
</comment>
<dbReference type="Proteomes" id="UP001292079">
    <property type="component" value="Unassembled WGS sequence"/>
</dbReference>
<evidence type="ECO:0000256" key="6">
    <source>
        <dbReference type="ARBA" id="ARBA00047490"/>
    </source>
</evidence>
<dbReference type="SUPFAM" id="SSF53686">
    <property type="entry name" value="Tryptophan synthase beta subunit-like PLP-dependent enzymes"/>
    <property type="match status" value="1"/>
</dbReference>
<reference evidence="8" key="2">
    <citation type="journal article" date="2023" name="Infect Dis Poverty">
        <title>Chromosome-scale genome of the human blood fluke Schistosoma mekongi and its implications for public health.</title>
        <authorList>
            <person name="Zhou M."/>
            <person name="Xu L."/>
            <person name="Xu D."/>
            <person name="Chen W."/>
            <person name="Khan J."/>
            <person name="Hu Y."/>
            <person name="Huang H."/>
            <person name="Wei H."/>
            <person name="Zhang Y."/>
            <person name="Chusongsang P."/>
            <person name="Tanasarnprasert K."/>
            <person name="Hu X."/>
            <person name="Limpanont Y."/>
            <person name="Lv Z."/>
        </authorList>
    </citation>
    <scope>NUCLEOTIDE SEQUENCE</scope>
    <source>
        <strain evidence="8">LV_2022a</strain>
    </source>
</reference>
<dbReference type="InterPro" id="IPR001926">
    <property type="entry name" value="TrpB-like_PALP"/>
</dbReference>
<evidence type="ECO:0000259" key="7">
    <source>
        <dbReference type="Pfam" id="PF00291"/>
    </source>
</evidence>
<reference evidence="8" key="1">
    <citation type="submission" date="2022-04" db="EMBL/GenBank/DDBJ databases">
        <authorList>
            <person name="Xu L."/>
            <person name="Lv Z."/>
        </authorList>
    </citation>
    <scope>NUCLEOTIDE SEQUENCE</scope>
    <source>
        <strain evidence="8">LV_2022a</strain>
    </source>
</reference>
<dbReference type="AlphaFoldDB" id="A0AAE1Z466"/>